<dbReference type="Gene3D" id="1.10.357.10">
    <property type="entry name" value="Tetracycline Repressor, domain 2"/>
    <property type="match status" value="1"/>
</dbReference>
<evidence type="ECO:0000313" key="2">
    <source>
        <dbReference type="Proteomes" id="UP000282674"/>
    </source>
</evidence>
<keyword evidence="2" id="KW-1185">Reference proteome</keyword>
<protein>
    <submittedName>
        <fullName evidence="1">TetR/AcrR family transcriptional regulator</fullName>
    </submittedName>
</protein>
<reference evidence="1 2" key="1">
    <citation type="submission" date="2018-10" db="EMBL/GenBank/DDBJ databases">
        <title>Isolation from soil.</title>
        <authorList>
            <person name="Hu J."/>
        </authorList>
    </citation>
    <scope>NUCLEOTIDE SEQUENCE [LARGE SCALE GENOMIC DNA]</scope>
    <source>
        <strain evidence="1 2">NEAU-Ht49</strain>
    </source>
</reference>
<dbReference type="AlphaFoldDB" id="A0A3M2LVQ1"/>
<proteinExistence type="predicted"/>
<comment type="caution">
    <text evidence="1">The sequence shown here is derived from an EMBL/GenBank/DDBJ whole genome shotgun (WGS) entry which is preliminary data.</text>
</comment>
<name>A0A3M2LVQ1_9ACTN</name>
<dbReference type="InterPro" id="IPR009057">
    <property type="entry name" value="Homeodomain-like_sf"/>
</dbReference>
<gene>
    <name evidence="1" type="ORF">EBO15_22615</name>
</gene>
<dbReference type="Proteomes" id="UP000282674">
    <property type="component" value="Unassembled WGS sequence"/>
</dbReference>
<dbReference type="EMBL" id="RFFG01000041">
    <property type="protein sequence ID" value="RMI41594.1"/>
    <property type="molecule type" value="Genomic_DNA"/>
</dbReference>
<evidence type="ECO:0000313" key="1">
    <source>
        <dbReference type="EMBL" id="RMI41594.1"/>
    </source>
</evidence>
<accession>A0A3M2LVQ1</accession>
<organism evidence="1 2">
    <name type="scientific">Actinomadura harenae</name>
    <dbReference type="NCBI Taxonomy" id="2483351"/>
    <lineage>
        <taxon>Bacteria</taxon>
        <taxon>Bacillati</taxon>
        <taxon>Actinomycetota</taxon>
        <taxon>Actinomycetes</taxon>
        <taxon>Streptosporangiales</taxon>
        <taxon>Thermomonosporaceae</taxon>
        <taxon>Actinomadura</taxon>
    </lineage>
</organism>
<sequence length="194" mass="21223">MNASREQIYETAGRLFADLGYDVVDLKLIADATGLPTSELVELVGDKPTLYLSVFAWLHQQEQEALAGAIEAFTPDAAGVQGIGDAFLDFCLSHRAFVGMWMHRWAGDAADLDVETPFAKPVLSTMYQVMSPAVLPGVDVELAIWNIVWCVHGFVQFGFIGQDGQGHGSDEPTGVGRFRDYLHDLIARFTRSAS</sequence>
<dbReference type="SUPFAM" id="SSF46689">
    <property type="entry name" value="Homeodomain-like"/>
    <property type="match status" value="1"/>
</dbReference>